<protein>
    <submittedName>
        <fullName evidence="6">Plexin domain-containing protein 2-like</fullName>
    </submittedName>
</protein>
<keyword evidence="4" id="KW-1133">Transmembrane helix</keyword>
<dbReference type="RefSeq" id="XP_013792438.2">
    <property type="nucleotide sequence ID" value="XM_013936984.2"/>
</dbReference>
<organism evidence="5 6">
    <name type="scientific">Limulus polyphemus</name>
    <name type="common">Atlantic horseshoe crab</name>
    <dbReference type="NCBI Taxonomy" id="6850"/>
    <lineage>
        <taxon>Eukaryota</taxon>
        <taxon>Metazoa</taxon>
        <taxon>Ecdysozoa</taxon>
        <taxon>Arthropoda</taxon>
        <taxon>Chelicerata</taxon>
        <taxon>Merostomata</taxon>
        <taxon>Xiphosura</taxon>
        <taxon>Limulidae</taxon>
        <taxon>Limulus</taxon>
    </lineage>
</organism>
<evidence type="ECO:0000256" key="2">
    <source>
        <dbReference type="ARBA" id="ARBA00022692"/>
    </source>
</evidence>
<keyword evidence="5" id="KW-1185">Reference proteome</keyword>
<dbReference type="InterPro" id="IPR031152">
    <property type="entry name" value="PLXDC"/>
</dbReference>
<dbReference type="PANTHER" id="PTHR13055">
    <property type="entry name" value="TUMOR ENDOTHELIAL MARKER 7 RELATED"/>
    <property type="match status" value="1"/>
</dbReference>
<dbReference type="PANTHER" id="PTHR13055:SF12">
    <property type="entry name" value="LD40707P"/>
    <property type="match status" value="1"/>
</dbReference>
<keyword evidence="3" id="KW-0732">Signal</keyword>
<keyword evidence="4" id="KW-0472">Membrane</keyword>
<evidence type="ECO:0000313" key="6">
    <source>
        <dbReference type="RefSeq" id="XP_013792438.2"/>
    </source>
</evidence>
<keyword evidence="2" id="KW-0812">Transmembrane</keyword>
<gene>
    <name evidence="6" type="primary">LOC106476323</name>
</gene>
<evidence type="ECO:0000313" key="5">
    <source>
        <dbReference type="Proteomes" id="UP000694941"/>
    </source>
</evidence>
<comment type="subcellular location">
    <subcellularLocation>
        <location evidence="1">Membrane</location>
        <topology evidence="1">Single-pass type I membrane protein</topology>
    </subcellularLocation>
</comment>
<dbReference type="GeneID" id="106476323"/>
<sequence length="243" mass="27374">IPDCLCTSGLYFSGFLYTGDYVHNWLAATQYIAPLMANFDTSVNDNSTIKLADNGTIFVVQWDEVALRNETDTFTFQVSLFKNGDIIFVYKKVPIPVTEIKDLEHPVKIGLSDAYILESETFAIRRKTIYEYHRIDMKEEEIGNLTAIYFKALLTCQTFKDCDSCSSAFIGFDCSWCEAAGRCSDGVDRHRQVWITKGCENKETSECPKPTDTVPFIPFFVPPGVLTTKVANKVSGNILIIHL</sequence>
<dbReference type="Proteomes" id="UP000694941">
    <property type="component" value="Unplaced"/>
</dbReference>
<feature type="non-terminal residue" evidence="6">
    <location>
        <position position="1"/>
    </location>
</feature>
<evidence type="ECO:0000256" key="4">
    <source>
        <dbReference type="ARBA" id="ARBA00022989"/>
    </source>
</evidence>
<name>A0ABM1C159_LIMPO</name>
<evidence type="ECO:0000256" key="3">
    <source>
        <dbReference type="ARBA" id="ARBA00022729"/>
    </source>
</evidence>
<evidence type="ECO:0000256" key="1">
    <source>
        <dbReference type="ARBA" id="ARBA00004479"/>
    </source>
</evidence>
<proteinExistence type="predicted"/>
<reference evidence="6" key="1">
    <citation type="submission" date="2025-08" db="UniProtKB">
        <authorList>
            <consortium name="RefSeq"/>
        </authorList>
    </citation>
    <scope>IDENTIFICATION</scope>
    <source>
        <tissue evidence="6">Muscle</tissue>
    </source>
</reference>
<accession>A0ABM1C159</accession>